<dbReference type="Gene3D" id="3.30.70.2970">
    <property type="entry name" value="Protein of unknown function (DUF541), domain 2"/>
    <property type="match status" value="1"/>
</dbReference>
<reference evidence="1" key="1">
    <citation type="journal article" date="2021" name="Nat. Microbiol.">
        <title>Cocultivation of an ultrasmall environmental parasitic bacterium with lytic ability against bacteria associated with wastewater foams.</title>
        <authorList>
            <person name="Batinovic S."/>
            <person name="Rose J.J.A."/>
            <person name="Ratcliffe J."/>
            <person name="Seviour R.J."/>
            <person name="Petrovski S."/>
        </authorList>
    </citation>
    <scope>NUCLEOTIDE SEQUENCE</scope>
    <source>
        <strain evidence="1">CON44</strain>
    </source>
</reference>
<dbReference type="Pfam" id="PF04402">
    <property type="entry name" value="SIMPL"/>
    <property type="match status" value="1"/>
</dbReference>
<dbReference type="InterPro" id="IPR052022">
    <property type="entry name" value="26kDa_periplasmic_antigen"/>
</dbReference>
<protein>
    <submittedName>
        <fullName evidence="1">DUF541 domain-containing protein</fullName>
    </submittedName>
</protein>
<proteinExistence type="predicted"/>
<dbReference type="PANTHER" id="PTHR34387">
    <property type="entry name" value="SLR1258 PROTEIN"/>
    <property type="match status" value="1"/>
</dbReference>
<organism evidence="1">
    <name type="scientific">Gordonia amarae</name>
    <dbReference type="NCBI Taxonomy" id="36821"/>
    <lineage>
        <taxon>Bacteria</taxon>
        <taxon>Bacillati</taxon>
        <taxon>Actinomycetota</taxon>
        <taxon>Actinomycetes</taxon>
        <taxon>Mycobacteriales</taxon>
        <taxon>Gordoniaceae</taxon>
        <taxon>Gordonia</taxon>
    </lineage>
</organism>
<sequence length="237" mass="24303">MTKRPLILLSIPLVAAGVLAGCGDDSSPGDEPRKVTVIGTGEVTGVPDTVTASVGIEAEGADVSTALNEANTKITAVTDAVVKAGVKKEDVQTQQVSLSPRYTRPGPGQTSGIGGYTATNTLTIKVRDIGAASEALTAAVNAGGDNTRINSVGLSIDDDAELLKQARTRAFTDARTRAEQYASLSKDTLGPVLSIDEQVSGAAPKTYSRESAVDAAVPISPGQQTLTFTVTVSFTLK</sequence>
<accession>A0A857KQC7</accession>
<dbReference type="GO" id="GO:0006974">
    <property type="term" value="P:DNA damage response"/>
    <property type="evidence" value="ECO:0007669"/>
    <property type="project" value="TreeGrafter"/>
</dbReference>
<dbReference type="AlphaFoldDB" id="A0A857KQC7"/>
<dbReference type="RefSeq" id="WP_005187693.1">
    <property type="nucleotide sequence ID" value="NZ_CP045804.1"/>
</dbReference>
<evidence type="ECO:0000313" key="1">
    <source>
        <dbReference type="EMBL" id="QHN40733.1"/>
    </source>
</evidence>
<dbReference type="PANTHER" id="PTHR34387:SF1">
    <property type="entry name" value="PERIPLASMIC IMMUNOGENIC PROTEIN"/>
    <property type="match status" value="1"/>
</dbReference>
<dbReference type="EMBL" id="CP045810">
    <property type="protein sequence ID" value="QHN40733.1"/>
    <property type="molecule type" value="Genomic_DNA"/>
</dbReference>
<dbReference type="PROSITE" id="PS51257">
    <property type="entry name" value="PROKAR_LIPOPROTEIN"/>
    <property type="match status" value="1"/>
</dbReference>
<gene>
    <name evidence="1" type="ORF">GII30_17685</name>
</gene>
<dbReference type="InterPro" id="IPR007497">
    <property type="entry name" value="SIMPL/DUF541"/>
</dbReference>
<dbReference type="Gene3D" id="3.30.110.170">
    <property type="entry name" value="Protein of unknown function (DUF541), domain 1"/>
    <property type="match status" value="1"/>
</dbReference>
<name>A0A857KQC7_9ACTN</name>